<evidence type="ECO:0000256" key="1">
    <source>
        <dbReference type="ARBA" id="ARBA00022723"/>
    </source>
</evidence>
<dbReference type="CDD" id="cd19821">
    <property type="entry name" value="Bbox1_BBX-like"/>
    <property type="match status" value="1"/>
</dbReference>
<feature type="region of interest" description="Disordered" evidence="4">
    <location>
        <begin position="643"/>
        <end position="757"/>
    </location>
</feature>
<evidence type="ECO:0000259" key="5">
    <source>
        <dbReference type="PROSITE" id="PS50119"/>
    </source>
</evidence>
<dbReference type="Pfam" id="PF00643">
    <property type="entry name" value="zf-B_box"/>
    <property type="match status" value="2"/>
</dbReference>
<dbReference type="CDD" id="cd19756">
    <property type="entry name" value="Bbox2"/>
    <property type="match status" value="1"/>
</dbReference>
<dbReference type="SUPFAM" id="SSF57845">
    <property type="entry name" value="B-box zinc-binding domain"/>
    <property type="match status" value="1"/>
</dbReference>
<dbReference type="EMBL" id="JARBJD010000075">
    <property type="protein sequence ID" value="KAK2954651.1"/>
    <property type="molecule type" value="Genomic_DNA"/>
</dbReference>
<feature type="domain" description="B box-type" evidence="5">
    <location>
        <begin position="214"/>
        <end position="261"/>
    </location>
</feature>
<name>A0ABQ9XT46_9EUKA</name>
<feature type="compositionally biased region" description="Basic and acidic residues" evidence="4">
    <location>
        <begin position="643"/>
        <end position="667"/>
    </location>
</feature>
<evidence type="ECO:0000256" key="4">
    <source>
        <dbReference type="SAM" id="MobiDB-lite"/>
    </source>
</evidence>
<feature type="compositionally biased region" description="Polar residues" evidence="4">
    <location>
        <begin position="746"/>
        <end position="757"/>
    </location>
</feature>
<dbReference type="SMART" id="SM00336">
    <property type="entry name" value="BBOX"/>
    <property type="match status" value="2"/>
</dbReference>
<reference evidence="6 7" key="1">
    <citation type="journal article" date="2022" name="bioRxiv">
        <title>Genomics of Preaxostyla Flagellates Illuminates Evolutionary Transitions and the Path Towards Mitochondrial Loss.</title>
        <authorList>
            <person name="Novak L.V.F."/>
            <person name="Treitli S.C."/>
            <person name="Pyrih J."/>
            <person name="Halakuc P."/>
            <person name="Pipaliya S.V."/>
            <person name="Vacek V."/>
            <person name="Brzon O."/>
            <person name="Soukal P."/>
            <person name="Eme L."/>
            <person name="Dacks J.B."/>
            <person name="Karnkowska A."/>
            <person name="Elias M."/>
            <person name="Hampl V."/>
        </authorList>
    </citation>
    <scope>NUCLEOTIDE SEQUENCE [LARGE SCALE GENOMIC DNA]</scope>
    <source>
        <strain evidence="6">NAU3</strain>
        <tissue evidence="6">Gut</tissue>
    </source>
</reference>
<feature type="region of interest" description="Disordered" evidence="4">
    <location>
        <begin position="477"/>
        <end position="535"/>
    </location>
</feature>
<evidence type="ECO:0000256" key="2">
    <source>
        <dbReference type="ARBA" id="ARBA00022833"/>
    </source>
</evidence>
<keyword evidence="2" id="KW-0862">Zinc</keyword>
<sequence length="757" mass="85520">MITQPHAMEDFLTKKISVQRDSEDWSRMEYLLFLSLRTCSPVITNMWNVGSAHVSMQFAQRTETMLVLDSWVDTKTLDADNSLFEITRRGFNFDNGGRLFHTGTTKLNKKEHIRRKYEFLFCKVGVGRSMYYQATNPLEHLEDLPPLQPGFDSLFVVPPDSSVLSATTRTKKTTSDLTDDSKPFEQNYYISDPSQVQPLYIVQFEYNPADDEQGKIILCNHCEQNRATVYCAADDAYLCADCDEEIHRQNKLLYRHIRRPIEEHEQAYTPCPSHPRHKMEYFCPVCGIPVCVDCKMIGSHSSGEMALHRLVGLTDAYQSALNASSQLDTGLETKKAAVHDQLSTVDQKVKDVHANVEEVDAQMRKIIQEAYEKITQITEQKLRVLFSEEIELRRILGYMEWIDNFQQYLQDNLPPARFLGTWARHQAIRATLRSGGDIPHAAQSINDDLAVTGQIVVSPDIEANTISVAKSQLGISTNPLGSPSTHQSPLSLRLSPKRPSQPRSSLGITGDDDTSNQHSDDFSASSPLYSPSVGPMYQTMSTMPYGASPLRIQGVVDQGNGIQLGQSMNSVMNLEGMKNRTRDGQRRAYGGTFGTGLGMDDGLDSGGYTKVKSEEFWNRRLMESRKKRVKEEIVRGKLEERDRQRQLDESFRAQTAEREEKRAERIKKPPKQQPKKEEVDYDDESSSSLSEDPSLRRSHAPPVDDDVDEESTGGHPPSTLSPGPNNEDEGQYINQTGRVLDIKPETFTNPFQSSKKR</sequence>
<dbReference type="PANTHER" id="PTHR31717:SF45">
    <property type="entry name" value="ZINC FINGER PROTEIN CONSTANS-LIKE 14-RELATED"/>
    <property type="match status" value="1"/>
</dbReference>
<feature type="domain" description="B box-type" evidence="5">
    <location>
        <begin position="266"/>
        <end position="313"/>
    </location>
</feature>
<keyword evidence="7" id="KW-1185">Reference proteome</keyword>
<dbReference type="InterPro" id="IPR049808">
    <property type="entry name" value="CONSTANS-like_Bbox1"/>
</dbReference>
<dbReference type="PANTHER" id="PTHR31717">
    <property type="entry name" value="ZINC FINGER PROTEIN CONSTANS-LIKE 10"/>
    <property type="match status" value="1"/>
</dbReference>
<protein>
    <submittedName>
        <fullName evidence="6">B-box zinc finger protein</fullName>
    </submittedName>
</protein>
<keyword evidence="3" id="KW-0863">Zinc-finger</keyword>
<evidence type="ECO:0000256" key="3">
    <source>
        <dbReference type="PROSITE-ProRule" id="PRU00024"/>
    </source>
</evidence>
<dbReference type="PROSITE" id="PS50119">
    <property type="entry name" value="ZF_BBOX"/>
    <property type="match status" value="2"/>
</dbReference>
<organism evidence="6 7">
    <name type="scientific">Blattamonas nauphoetae</name>
    <dbReference type="NCBI Taxonomy" id="2049346"/>
    <lineage>
        <taxon>Eukaryota</taxon>
        <taxon>Metamonada</taxon>
        <taxon>Preaxostyla</taxon>
        <taxon>Oxymonadida</taxon>
        <taxon>Blattamonas</taxon>
    </lineage>
</organism>
<dbReference type="Proteomes" id="UP001281761">
    <property type="component" value="Unassembled WGS sequence"/>
</dbReference>
<dbReference type="Gene3D" id="3.30.160.60">
    <property type="entry name" value="Classic Zinc Finger"/>
    <property type="match status" value="1"/>
</dbReference>
<keyword evidence="1" id="KW-0479">Metal-binding</keyword>
<evidence type="ECO:0000313" key="7">
    <source>
        <dbReference type="Proteomes" id="UP001281761"/>
    </source>
</evidence>
<proteinExistence type="predicted"/>
<dbReference type="InterPro" id="IPR000315">
    <property type="entry name" value="Znf_B-box"/>
</dbReference>
<accession>A0ABQ9XT46</accession>
<gene>
    <name evidence="6" type="ORF">BLNAU_10306</name>
</gene>
<feature type="compositionally biased region" description="Polar residues" evidence="4">
    <location>
        <begin position="477"/>
        <end position="490"/>
    </location>
</feature>
<evidence type="ECO:0000313" key="6">
    <source>
        <dbReference type="EMBL" id="KAK2954651.1"/>
    </source>
</evidence>
<comment type="caution">
    <text evidence="6">The sequence shown here is derived from an EMBL/GenBank/DDBJ whole genome shotgun (WGS) entry which is preliminary data.</text>
</comment>